<keyword evidence="3" id="KW-1185">Reference proteome</keyword>
<sequence>MALAAIVSITQLASAHPGEVFDKRAHLEEMTRHHVVAEVNSRALQACSEQPEVRARREQAIARRAATFERLRQERNLADGSADFRKWNALDHNKTGLVAYDPSTPAKEIFGANASCILAPDNANGPYFVSQELIRQNISEGIPGIPMHLELQFIDINTCQPANVLIDTWSCNSTGKYSGVSARGQGGLHSTFLRGVQKTDADGVVRFDTNFPGHYEFRATHQHIVAHVGSQVLPNGTYAGGVVAHLSQLFFDQDLRDAIEALPPYATNRIAKTTNMADGFGGYASSSAYDPFLNYAVLGSDVSSGLFAWHELGINMSSNWNTYATYASIWAEGGGRDNPAFNFSVVGTPPPSSGGMLV</sequence>
<evidence type="ECO:0000259" key="1">
    <source>
        <dbReference type="Pfam" id="PF00775"/>
    </source>
</evidence>
<reference evidence="2 3" key="1">
    <citation type="journal article" date="2024" name="IMA Fungus">
        <title>IMA Genome - F19 : A genome assembly and annotation guide to empower mycologists, including annotated draft genome sequences of Ceratocystis pirilliformis, Diaporthe australafricana, Fusarium ophioides, Paecilomyces lecythidis, and Sporothrix stenoceras.</title>
        <authorList>
            <person name="Aylward J."/>
            <person name="Wilson A.M."/>
            <person name="Visagie C.M."/>
            <person name="Spraker J."/>
            <person name="Barnes I."/>
            <person name="Buitendag C."/>
            <person name="Ceriani C."/>
            <person name="Del Mar Angel L."/>
            <person name="du Plessis D."/>
            <person name="Fuchs T."/>
            <person name="Gasser K."/>
            <person name="Kramer D."/>
            <person name="Li W."/>
            <person name="Munsamy K."/>
            <person name="Piso A."/>
            <person name="Price J.L."/>
            <person name="Sonnekus B."/>
            <person name="Thomas C."/>
            <person name="van der Nest A."/>
            <person name="van Dijk A."/>
            <person name="van Heerden A."/>
            <person name="van Vuuren N."/>
            <person name="Yilmaz N."/>
            <person name="Duong T.A."/>
            <person name="van der Merwe N.A."/>
            <person name="Wingfield M.J."/>
            <person name="Wingfield B.D."/>
        </authorList>
    </citation>
    <scope>NUCLEOTIDE SEQUENCE [LARGE SCALE GENOMIC DNA]</scope>
    <source>
        <strain evidence="2 3">CMW 18300</strain>
    </source>
</reference>
<dbReference type="InterPro" id="IPR015889">
    <property type="entry name" value="Intradiol_dOase_core"/>
</dbReference>
<dbReference type="EMBL" id="JAWRVE010000182">
    <property type="protein sequence ID" value="KAL1850739.1"/>
    <property type="molecule type" value="Genomic_DNA"/>
</dbReference>
<protein>
    <recommendedName>
        <fullName evidence="1">Intradiol ring-cleavage dioxygenases domain-containing protein</fullName>
    </recommendedName>
</protein>
<name>A0ABR3W1H0_9PEZI</name>
<dbReference type="SUPFAM" id="SSF49482">
    <property type="entry name" value="Aromatic compound dioxygenase"/>
    <property type="match status" value="1"/>
</dbReference>
<evidence type="ECO:0000313" key="3">
    <source>
        <dbReference type="Proteomes" id="UP001583177"/>
    </source>
</evidence>
<comment type="caution">
    <text evidence="2">The sequence shown here is derived from an EMBL/GenBank/DDBJ whole genome shotgun (WGS) entry which is preliminary data.</text>
</comment>
<dbReference type="InterPro" id="IPR000627">
    <property type="entry name" value="Intradiol_dOase_C"/>
</dbReference>
<evidence type="ECO:0000313" key="2">
    <source>
        <dbReference type="EMBL" id="KAL1850739.1"/>
    </source>
</evidence>
<proteinExistence type="predicted"/>
<dbReference type="CDD" id="cd03457">
    <property type="entry name" value="intradiol_dioxygenase_like"/>
    <property type="match status" value="1"/>
</dbReference>
<organism evidence="2 3">
    <name type="scientific">Diaporthe australafricana</name>
    <dbReference type="NCBI Taxonomy" id="127596"/>
    <lineage>
        <taxon>Eukaryota</taxon>
        <taxon>Fungi</taxon>
        <taxon>Dikarya</taxon>
        <taxon>Ascomycota</taxon>
        <taxon>Pezizomycotina</taxon>
        <taxon>Sordariomycetes</taxon>
        <taxon>Sordariomycetidae</taxon>
        <taxon>Diaporthales</taxon>
        <taxon>Diaporthaceae</taxon>
        <taxon>Diaporthe</taxon>
    </lineage>
</organism>
<dbReference type="Gene3D" id="2.60.130.10">
    <property type="entry name" value="Aromatic compound dioxygenase"/>
    <property type="match status" value="1"/>
</dbReference>
<dbReference type="PANTHER" id="PTHR34315">
    <property type="match status" value="1"/>
</dbReference>
<dbReference type="Proteomes" id="UP001583177">
    <property type="component" value="Unassembled WGS sequence"/>
</dbReference>
<gene>
    <name evidence="2" type="ORF">Daus18300_012817</name>
</gene>
<dbReference type="Pfam" id="PF00775">
    <property type="entry name" value="Dioxygenase_C"/>
    <property type="match status" value="1"/>
</dbReference>
<dbReference type="PANTHER" id="PTHR34315:SF2">
    <property type="entry name" value="ANCHORED DIOXYGENASE, PUTATIVE (AFU_ORTHOLOGUE AFUA_3G01800)-RELATED"/>
    <property type="match status" value="1"/>
</dbReference>
<feature type="domain" description="Intradiol ring-cleavage dioxygenases" evidence="1">
    <location>
        <begin position="131"/>
        <end position="229"/>
    </location>
</feature>
<accession>A0ABR3W1H0</accession>